<sequence>MARPCRNGCTVVHPTHEELPMQALTPEQYERLRDLAAAWQQQQGRGMKASPHYNPRLTVDALCFQELPASLDDTLRERYLVGALVTPVSLSLALVPVEADRPSPEPESRRRFALPSGCYPFAVERLGAPLWLWRCELMTDLSDIGSLHEASRLAQQLMDRVMTPEA</sequence>
<keyword evidence="3" id="KW-1185">Reference proteome</keyword>
<protein>
    <submittedName>
        <fullName evidence="2">[NiFe]-hydrogenase assembly, chaperone, HybE</fullName>
    </submittedName>
</protein>
<evidence type="ECO:0000256" key="1">
    <source>
        <dbReference type="ARBA" id="ARBA00006532"/>
    </source>
</evidence>
<comment type="similarity">
    <text evidence="1">Belongs to the HupJ family.</text>
</comment>
<dbReference type="Gene3D" id="3.30.1460.40">
    <property type="entry name" value="[NiFe]-hydrogenase assembly chaperone, HybE"/>
    <property type="match status" value="1"/>
</dbReference>
<dbReference type="Pfam" id="PF11939">
    <property type="entry name" value="NiFe-hyd_HybE"/>
    <property type="match status" value="1"/>
</dbReference>
<dbReference type="OrthoDB" id="6163010at2"/>
<comment type="caution">
    <text evidence="2">The sequence shown here is derived from an EMBL/GenBank/DDBJ whole genome shotgun (WGS) entry which is preliminary data.</text>
</comment>
<evidence type="ECO:0000313" key="2">
    <source>
        <dbReference type="EMBL" id="PMR74996.1"/>
    </source>
</evidence>
<accession>A0A2N7U3H5</accession>
<dbReference type="AlphaFoldDB" id="A0A2N7U3H5"/>
<gene>
    <name evidence="2" type="ORF">C1H69_11465</name>
</gene>
<name>A0A2N7U3H5_9GAMM</name>
<dbReference type="Proteomes" id="UP000235803">
    <property type="component" value="Unassembled WGS sequence"/>
</dbReference>
<proteinExistence type="inferred from homology"/>
<dbReference type="EMBL" id="PNRF01000023">
    <property type="protein sequence ID" value="PMR74996.1"/>
    <property type="molecule type" value="Genomic_DNA"/>
</dbReference>
<dbReference type="InterPro" id="IPR023994">
    <property type="entry name" value="NiFe-hyd_HybE"/>
</dbReference>
<evidence type="ECO:0000313" key="3">
    <source>
        <dbReference type="Proteomes" id="UP000235803"/>
    </source>
</evidence>
<reference evidence="2 3" key="1">
    <citation type="submission" date="2018-01" db="EMBL/GenBank/DDBJ databases">
        <title>Halomonas endophytica sp. nov., isolated from storage liquid in the stems of Populus euphratica.</title>
        <authorList>
            <person name="Chen C."/>
        </authorList>
    </citation>
    <scope>NUCLEOTIDE SEQUENCE [LARGE SCALE GENOMIC DNA]</scope>
    <source>
        <strain evidence="2 3">MC28</strain>
    </source>
</reference>
<dbReference type="InterPro" id="IPR038530">
    <property type="entry name" value="NiFe-hyd_HybE_sf"/>
</dbReference>
<organism evidence="2 3">
    <name type="scientific">Billgrantia endophytica</name>
    <dbReference type="NCBI Taxonomy" id="2033802"/>
    <lineage>
        <taxon>Bacteria</taxon>
        <taxon>Pseudomonadati</taxon>
        <taxon>Pseudomonadota</taxon>
        <taxon>Gammaproteobacteria</taxon>
        <taxon>Oceanospirillales</taxon>
        <taxon>Halomonadaceae</taxon>
        <taxon>Billgrantia</taxon>
    </lineage>
</organism>